<protein>
    <submittedName>
        <fullName evidence="5">Putative L-ribulose-5-phosphate 4-epimerase</fullName>
    </submittedName>
</protein>
<keyword evidence="2" id="KW-0456">Lyase</keyword>
<dbReference type="PANTHER" id="PTHR22789">
    <property type="entry name" value="FUCULOSE PHOSPHATE ALDOLASE"/>
    <property type="match status" value="1"/>
</dbReference>
<organism evidence="5 6">
    <name type="scientific">Leptotrichia hofstadii F0254</name>
    <dbReference type="NCBI Taxonomy" id="634994"/>
    <lineage>
        <taxon>Bacteria</taxon>
        <taxon>Fusobacteriati</taxon>
        <taxon>Fusobacteriota</taxon>
        <taxon>Fusobacteriia</taxon>
        <taxon>Fusobacteriales</taxon>
        <taxon>Leptotrichiaceae</taxon>
        <taxon>Leptotrichia</taxon>
    </lineage>
</organism>
<evidence type="ECO:0000313" key="5">
    <source>
        <dbReference type="EMBL" id="EEX74068.1"/>
    </source>
</evidence>
<feature type="domain" description="Class II aldolase/adducin N-terminal" evidence="4">
    <location>
        <begin position="9"/>
        <end position="190"/>
    </location>
</feature>
<evidence type="ECO:0000313" key="6">
    <source>
        <dbReference type="Proteomes" id="UP000006233"/>
    </source>
</evidence>
<dbReference type="InterPro" id="IPR036409">
    <property type="entry name" value="Aldolase_II/adducin_N_sf"/>
</dbReference>
<dbReference type="SMART" id="SM01007">
    <property type="entry name" value="Aldolase_II"/>
    <property type="match status" value="1"/>
</dbReference>
<dbReference type="AlphaFoldDB" id="C9MZ80"/>
<feature type="compositionally biased region" description="Basic and acidic residues" evidence="3">
    <location>
        <begin position="210"/>
        <end position="221"/>
    </location>
</feature>
<dbReference type="GO" id="GO:0046872">
    <property type="term" value="F:metal ion binding"/>
    <property type="evidence" value="ECO:0007669"/>
    <property type="project" value="UniProtKB-KW"/>
</dbReference>
<dbReference type="InterPro" id="IPR050197">
    <property type="entry name" value="Aldolase_class_II_sugar_metab"/>
</dbReference>
<accession>C9MZ80</accession>
<dbReference type="eggNOG" id="COG0235">
    <property type="taxonomic scope" value="Bacteria"/>
</dbReference>
<dbReference type="Proteomes" id="UP000006233">
    <property type="component" value="Unassembled WGS sequence"/>
</dbReference>
<dbReference type="GO" id="GO:0005829">
    <property type="term" value="C:cytosol"/>
    <property type="evidence" value="ECO:0007669"/>
    <property type="project" value="TreeGrafter"/>
</dbReference>
<comment type="caution">
    <text evidence="5">The sequence shown here is derived from an EMBL/GenBank/DDBJ whole genome shotgun (WGS) entry which is preliminary data.</text>
</comment>
<sequence>MQMLENLKREVIKAAQDGQRLDLCKHKSGNFSIRDKETGYVVVTPSGVNREELTEDDICVLTVDGELIEVKNNRKPSSETMMHLEVYKTREDIMAIVHTHSKMATSFAVLNKPIPAIIYEVATFGLKDAVVPVAPYARPGTVELAKSVIEPVKRADIFLLEKHGVVACGTDMYEAFLRAQYVEELAEVYYYTLLINKGNEPDSFSPEELESWKYPEKFEKN</sequence>
<evidence type="ECO:0000256" key="2">
    <source>
        <dbReference type="ARBA" id="ARBA00023239"/>
    </source>
</evidence>
<dbReference type="PANTHER" id="PTHR22789:SF0">
    <property type="entry name" value="3-OXO-TETRONATE 4-PHOSPHATE DECARBOXYLASE-RELATED"/>
    <property type="match status" value="1"/>
</dbReference>
<dbReference type="InterPro" id="IPR001303">
    <property type="entry name" value="Aldolase_II/adducin_N"/>
</dbReference>
<dbReference type="GO" id="GO:0019323">
    <property type="term" value="P:pentose catabolic process"/>
    <property type="evidence" value="ECO:0007669"/>
    <property type="project" value="TreeGrafter"/>
</dbReference>
<dbReference type="SUPFAM" id="SSF53639">
    <property type="entry name" value="AraD/HMP-PK domain-like"/>
    <property type="match status" value="1"/>
</dbReference>
<gene>
    <name evidence="5" type="ORF">GCWU000323_01877</name>
</gene>
<evidence type="ECO:0000256" key="3">
    <source>
        <dbReference type="SAM" id="MobiDB-lite"/>
    </source>
</evidence>
<dbReference type="HOGENOM" id="CLU_006033_3_0_0"/>
<dbReference type="GO" id="GO:0016832">
    <property type="term" value="F:aldehyde-lyase activity"/>
    <property type="evidence" value="ECO:0007669"/>
    <property type="project" value="TreeGrafter"/>
</dbReference>
<name>C9MZ80_9FUSO</name>
<evidence type="ECO:0000256" key="1">
    <source>
        <dbReference type="ARBA" id="ARBA00022723"/>
    </source>
</evidence>
<dbReference type="Gene3D" id="3.40.225.10">
    <property type="entry name" value="Class II aldolase/adducin N-terminal domain"/>
    <property type="match status" value="1"/>
</dbReference>
<keyword evidence="1" id="KW-0479">Metal-binding</keyword>
<dbReference type="STRING" id="634994.GCWU000323_01877"/>
<reference evidence="5 6" key="1">
    <citation type="submission" date="2009-09" db="EMBL/GenBank/DDBJ databases">
        <authorList>
            <person name="Weinstock G."/>
            <person name="Sodergren E."/>
            <person name="Clifton S."/>
            <person name="Fulton L."/>
            <person name="Fulton B."/>
            <person name="Courtney L."/>
            <person name="Fronick C."/>
            <person name="Harrison M."/>
            <person name="Strong C."/>
            <person name="Farmer C."/>
            <person name="Delahaunty K."/>
            <person name="Markovic C."/>
            <person name="Hall O."/>
            <person name="Minx P."/>
            <person name="Tomlinson C."/>
            <person name="Mitreva M."/>
            <person name="Nelson J."/>
            <person name="Hou S."/>
            <person name="Wollam A."/>
            <person name="Pepin K.H."/>
            <person name="Johnson M."/>
            <person name="Bhonagiri V."/>
            <person name="Nash W.E."/>
            <person name="Warren W."/>
            <person name="Chinwalla A."/>
            <person name="Mardis E.R."/>
            <person name="Wilson R.K."/>
        </authorList>
    </citation>
    <scope>NUCLEOTIDE SEQUENCE [LARGE SCALE GENOMIC DNA]</scope>
    <source>
        <strain evidence="5 6">F0254</strain>
    </source>
</reference>
<evidence type="ECO:0000259" key="4">
    <source>
        <dbReference type="SMART" id="SM01007"/>
    </source>
</evidence>
<dbReference type="Pfam" id="PF00596">
    <property type="entry name" value="Aldolase_II"/>
    <property type="match status" value="1"/>
</dbReference>
<feature type="region of interest" description="Disordered" evidence="3">
    <location>
        <begin position="202"/>
        <end position="221"/>
    </location>
</feature>
<proteinExistence type="predicted"/>
<dbReference type="EMBL" id="ACVB02000018">
    <property type="protein sequence ID" value="EEX74068.1"/>
    <property type="molecule type" value="Genomic_DNA"/>
</dbReference>